<dbReference type="AlphaFoldDB" id="A0AAV1AUH0"/>
<evidence type="ECO:0008006" key="4">
    <source>
        <dbReference type="Google" id="ProtNLM"/>
    </source>
</evidence>
<reference evidence="2 3" key="1">
    <citation type="submission" date="2023-01" db="EMBL/GenBank/DDBJ databases">
        <authorList>
            <person name="Kreplak J."/>
        </authorList>
    </citation>
    <scope>NUCLEOTIDE SEQUENCE [LARGE SCALE GENOMIC DNA]</scope>
</reference>
<organism evidence="2 3">
    <name type="scientific">Vicia faba</name>
    <name type="common">Broad bean</name>
    <name type="synonym">Faba vulgaris</name>
    <dbReference type="NCBI Taxonomy" id="3906"/>
    <lineage>
        <taxon>Eukaryota</taxon>
        <taxon>Viridiplantae</taxon>
        <taxon>Streptophyta</taxon>
        <taxon>Embryophyta</taxon>
        <taxon>Tracheophyta</taxon>
        <taxon>Spermatophyta</taxon>
        <taxon>Magnoliopsida</taxon>
        <taxon>eudicotyledons</taxon>
        <taxon>Gunneridae</taxon>
        <taxon>Pentapetalae</taxon>
        <taxon>rosids</taxon>
        <taxon>fabids</taxon>
        <taxon>Fabales</taxon>
        <taxon>Fabaceae</taxon>
        <taxon>Papilionoideae</taxon>
        <taxon>50 kb inversion clade</taxon>
        <taxon>NPAAA clade</taxon>
        <taxon>Hologalegina</taxon>
        <taxon>IRL clade</taxon>
        <taxon>Fabeae</taxon>
        <taxon>Vicia</taxon>
    </lineage>
</organism>
<name>A0AAV1AUH0_VICFA</name>
<protein>
    <recommendedName>
        <fullName evidence="4">Reverse transcriptase domain-containing protein</fullName>
    </recommendedName>
</protein>
<dbReference type="PANTHER" id="PTHR46890:SF48">
    <property type="entry name" value="RNA-DIRECTED DNA POLYMERASE"/>
    <property type="match status" value="1"/>
</dbReference>
<keyword evidence="1" id="KW-0175">Coiled coil</keyword>
<accession>A0AAV1AUH0</accession>
<evidence type="ECO:0000313" key="3">
    <source>
        <dbReference type="Proteomes" id="UP001157006"/>
    </source>
</evidence>
<feature type="coiled-coil region" evidence="1">
    <location>
        <begin position="194"/>
        <end position="228"/>
    </location>
</feature>
<proteinExistence type="predicted"/>
<evidence type="ECO:0000313" key="2">
    <source>
        <dbReference type="EMBL" id="CAI8613946.1"/>
    </source>
</evidence>
<dbReference type="Proteomes" id="UP001157006">
    <property type="component" value="Chromosome 5"/>
</dbReference>
<dbReference type="EMBL" id="OX451740">
    <property type="protein sequence ID" value="CAI8613946.1"/>
    <property type="molecule type" value="Genomic_DNA"/>
</dbReference>
<sequence>MDPLKAPGPNGLSILFLQKFWHIIGPEISSTVLEVFNNQKDLRAINNTHIVLIPKCKNPASPKDFGPISLCNMVMKLVTKTVANMIKHILPEIIDEERGGFVKGTLITNNVLVAMKCFHWMKKKTDGKRGVMPLKLDMLKTYDRLEWCFVVEVLSSMGFLVYMANLIKKKNEILTPTILHPHMPTDIGALKRSWMQLREERDTYREKYHEQERKILKLTRQLENEKVLNDYVSTGGKRPWER</sequence>
<dbReference type="InterPro" id="IPR052343">
    <property type="entry name" value="Retrotransposon-Effector_Assoc"/>
</dbReference>
<evidence type="ECO:0000256" key="1">
    <source>
        <dbReference type="SAM" id="Coils"/>
    </source>
</evidence>
<gene>
    <name evidence="2" type="ORF">VFH_V105880</name>
</gene>
<dbReference type="PANTHER" id="PTHR46890">
    <property type="entry name" value="NON-LTR RETROLELEMENT REVERSE TRANSCRIPTASE-LIKE PROTEIN-RELATED"/>
    <property type="match status" value="1"/>
</dbReference>
<keyword evidence="3" id="KW-1185">Reference proteome</keyword>